<organism evidence="2 3">
    <name type="scientific">Paramecium sonneborni</name>
    <dbReference type="NCBI Taxonomy" id="65129"/>
    <lineage>
        <taxon>Eukaryota</taxon>
        <taxon>Sar</taxon>
        <taxon>Alveolata</taxon>
        <taxon>Ciliophora</taxon>
        <taxon>Intramacronucleata</taxon>
        <taxon>Oligohymenophorea</taxon>
        <taxon>Peniculida</taxon>
        <taxon>Parameciidae</taxon>
        <taxon>Paramecium</taxon>
    </lineage>
</organism>
<evidence type="ECO:0008006" key="4">
    <source>
        <dbReference type="Google" id="ProtNLM"/>
    </source>
</evidence>
<feature type="chain" id="PRO_5035752221" description="Transmembrane protein" evidence="1">
    <location>
        <begin position="18"/>
        <end position="275"/>
    </location>
</feature>
<evidence type="ECO:0000313" key="3">
    <source>
        <dbReference type="Proteomes" id="UP000692954"/>
    </source>
</evidence>
<dbReference type="OrthoDB" id="300492at2759"/>
<sequence>MFAFLLFILSIVSSTYIDVISKCSCEQLLVESDCDVINSCFWDEKKCINIEDCQFDSPVFCPEDIKCAYLEGKCTKFTSCDLYLGDKSLCEAISIQCTSIDGKKCQKKQIPSCSLYDESICNDSYGFEGECGFFESKCQVIKQCSDIDLIKEEFQFMKCSIQNSHSCQITSSQKCVQKKCQDLPDKSRCKSVYEYDTFDNPQKVQLCKWEDGVCDDALPKDLDEFTCFTNTKFSYQWNPEIKSCQKCDQPQPDPPSPNNFGFIMKVAIMIYLISY</sequence>
<accession>A0A8S1Q744</accession>
<evidence type="ECO:0000313" key="2">
    <source>
        <dbReference type="EMBL" id="CAD8110947.1"/>
    </source>
</evidence>
<feature type="signal peptide" evidence="1">
    <location>
        <begin position="1"/>
        <end position="17"/>
    </location>
</feature>
<protein>
    <recommendedName>
        <fullName evidence="4">Transmembrane protein</fullName>
    </recommendedName>
</protein>
<evidence type="ECO:0000256" key="1">
    <source>
        <dbReference type="SAM" id="SignalP"/>
    </source>
</evidence>
<proteinExistence type="predicted"/>
<dbReference type="Proteomes" id="UP000692954">
    <property type="component" value="Unassembled WGS sequence"/>
</dbReference>
<dbReference type="AlphaFoldDB" id="A0A8S1Q744"/>
<keyword evidence="1" id="KW-0732">Signal</keyword>
<gene>
    <name evidence="2" type="ORF">PSON_ATCC_30995.1.T0970042</name>
</gene>
<dbReference type="EMBL" id="CAJJDN010000097">
    <property type="protein sequence ID" value="CAD8110947.1"/>
    <property type="molecule type" value="Genomic_DNA"/>
</dbReference>
<comment type="caution">
    <text evidence="2">The sequence shown here is derived from an EMBL/GenBank/DDBJ whole genome shotgun (WGS) entry which is preliminary data.</text>
</comment>
<reference evidence="2" key="1">
    <citation type="submission" date="2021-01" db="EMBL/GenBank/DDBJ databases">
        <authorList>
            <consortium name="Genoscope - CEA"/>
            <person name="William W."/>
        </authorList>
    </citation>
    <scope>NUCLEOTIDE SEQUENCE</scope>
</reference>
<keyword evidence="3" id="KW-1185">Reference proteome</keyword>
<name>A0A8S1Q744_9CILI</name>